<gene>
    <name evidence="2" type="ORF">MCHLO_06615</name>
</gene>
<reference evidence="2" key="1">
    <citation type="submission" date="2014-09" db="EMBL/GenBank/DDBJ databases">
        <title>Genome sequence of the luminous mushroom Mycena chlorophos for searching fungal bioluminescence genes.</title>
        <authorList>
            <person name="Tanaka Y."/>
            <person name="Kasuga D."/>
            <person name="Oba Y."/>
            <person name="Hase S."/>
            <person name="Sato K."/>
            <person name="Oba Y."/>
            <person name="Sakakibara Y."/>
        </authorList>
    </citation>
    <scope>NUCLEOTIDE SEQUENCE</scope>
</reference>
<sequence>MATSLRRRHSEGMSPSSMSSSSASSSSSSISSISTQFLPLYSPSLPSPCYSVDPAYDETILDVSPYHRSTRMLPTGVFTKQSGSATVVLLNQHAGVRTPTYGRGALVKGTLMLSPESVGAVSQISVKLQGRLEITTSDAGASTTKMITVGSQIWPPPPAGSSSPVSPRCCPESINFEVAFPEVFQLGDYEHPLPPSYIARFPGFPSLYAKATYDLVISIVKDRRIGFIPRTKTVFVLLEYRPESAPPRGITPTPPEDFLQAIKYMPEEWFQSSCTMRAKPKSEFSCIDCQVFMPAVRIFGFEDTIPVHVQLSGTLPTLRHLVNPTDRHPHSVSSSSSSSLSGRPTTPDEFCPVKIFLTRMVSAEHLGKLTMRVQRLGANGRVRPLPPPADFDCAECERGPTDCPECIESIVVLDYTGEVRCDPKLAQVGGFYIGLLNVKDFLTVELAPPQPRTSPLIGVQHATLAERAVRRVSAAIFVPSSLGNGLGTF</sequence>
<name>A0ABQ0LE20_MYCCL</name>
<dbReference type="Proteomes" id="UP000815677">
    <property type="component" value="Unassembled WGS sequence"/>
</dbReference>
<feature type="region of interest" description="Disordered" evidence="1">
    <location>
        <begin position="320"/>
        <end position="346"/>
    </location>
</feature>
<feature type="compositionally biased region" description="Low complexity" evidence="1">
    <location>
        <begin position="331"/>
        <end position="341"/>
    </location>
</feature>
<proteinExistence type="predicted"/>
<feature type="region of interest" description="Disordered" evidence="1">
    <location>
        <begin position="1"/>
        <end position="27"/>
    </location>
</feature>
<evidence type="ECO:0008006" key="4">
    <source>
        <dbReference type="Google" id="ProtNLM"/>
    </source>
</evidence>
<organism evidence="2 3">
    <name type="scientific">Mycena chlorophos</name>
    <name type="common">Agaric fungus</name>
    <name type="synonym">Agaricus chlorophos</name>
    <dbReference type="NCBI Taxonomy" id="658473"/>
    <lineage>
        <taxon>Eukaryota</taxon>
        <taxon>Fungi</taxon>
        <taxon>Dikarya</taxon>
        <taxon>Basidiomycota</taxon>
        <taxon>Agaricomycotina</taxon>
        <taxon>Agaricomycetes</taxon>
        <taxon>Agaricomycetidae</taxon>
        <taxon>Agaricales</taxon>
        <taxon>Marasmiineae</taxon>
        <taxon>Mycenaceae</taxon>
        <taxon>Mycena</taxon>
    </lineage>
</organism>
<feature type="compositionally biased region" description="Low complexity" evidence="1">
    <location>
        <begin position="13"/>
        <end position="27"/>
    </location>
</feature>
<dbReference type="EMBL" id="DF845436">
    <property type="protein sequence ID" value="GAT49291.1"/>
    <property type="molecule type" value="Genomic_DNA"/>
</dbReference>
<evidence type="ECO:0000256" key="1">
    <source>
        <dbReference type="SAM" id="MobiDB-lite"/>
    </source>
</evidence>
<evidence type="ECO:0000313" key="3">
    <source>
        <dbReference type="Proteomes" id="UP000815677"/>
    </source>
</evidence>
<evidence type="ECO:0000313" key="2">
    <source>
        <dbReference type="EMBL" id="GAT49291.1"/>
    </source>
</evidence>
<keyword evidence="3" id="KW-1185">Reference proteome</keyword>
<accession>A0ABQ0LE20</accession>
<protein>
    <recommendedName>
        <fullName evidence="4">Arrestin-like N-terminal domain-containing protein</fullName>
    </recommendedName>
</protein>